<proteinExistence type="predicted"/>
<keyword evidence="2" id="KW-1185">Reference proteome</keyword>
<gene>
    <name evidence="1" type="ordered locus">Gbro_3344</name>
</gene>
<name>D0LD55_GORB4</name>
<dbReference type="EMBL" id="CP001802">
    <property type="protein sequence ID" value="ACY22548.1"/>
    <property type="molecule type" value="Genomic_DNA"/>
</dbReference>
<accession>D0LD55</accession>
<evidence type="ECO:0000313" key="1">
    <source>
        <dbReference type="EMBL" id="ACY22548.1"/>
    </source>
</evidence>
<dbReference type="OrthoDB" id="4370976at2"/>
<sequence length="447" mass="47360">MQRLAFADAMSYWTASAISNDQFVVYCFAEPQLSLDAIAERLLMQARHVDDLRLAVLDLPGTIDRPYWVPRNPDAGQIRTHTEVSTWSECLTHIAGLMADQLVPSAAAWRLHVCGPLTGAPRCDGGAVVVVLQIAHALGDGRRTAQIARRLFTAPPEPIGALRRDSGVHRGVTCIAASVWGLSRIPLQVTEMVARGLYAWRLSTRWGPTAPGYAPSPLNEQPDAGRALRVLVVDRADLTGGGVSVTVAALTAISIALPAYLDDPDRSYGVELTIGADTETEARNNFRNTGVDLHTDVGDLRDRARRIADGIAAARRAGADPARRASRQASAATPPLLTHWGLRQFDPTRRPTTVIGITVVSSVDRGAADFAIGDAEDDGKVLFSTGFPALSPAQGLTHGVHGLGTAVALSVTTSPAVMPDVDRYAGLLADAITDVGAALRPGSGSET</sequence>
<dbReference type="HOGENOM" id="CLU_024186_4_3_11"/>
<reference evidence="2" key="1">
    <citation type="submission" date="2009-10" db="EMBL/GenBank/DDBJ databases">
        <title>The complete chromosome of Gordonia bronchialis DSM 43247.</title>
        <authorList>
            <consortium name="US DOE Joint Genome Institute (JGI-PGF)"/>
            <person name="Lucas S."/>
            <person name="Copeland A."/>
            <person name="Lapidus A."/>
            <person name="Glavina del Rio T."/>
            <person name="Dalin E."/>
            <person name="Tice H."/>
            <person name="Bruce D."/>
            <person name="Goodwin L."/>
            <person name="Pitluck S."/>
            <person name="Kyrpides N."/>
            <person name="Mavromatis K."/>
            <person name="Ivanova N."/>
            <person name="Ovchinnikova G."/>
            <person name="Saunders E."/>
            <person name="Brettin T."/>
            <person name="Detter J.C."/>
            <person name="Han C."/>
            <person name="Larimer F."/>
            <person name="Land M."/>
            <person name="Hauser L."/>
            <person name="Markowitz V."/>
            <person name="Cheng J.-F."/>
            <person name="Hugenholtz P."/>
            <person name="Woyke T."/>
            <person name="Wu D."/>
            <person name="Jando M."/>
            <person name="Schneider S."/>
            <person name="Goeker M."/>
            <person name="Klenk H.-P."/>
            <person name="Eisen J.A."/>
        </authorList>
    </citation>
    <scope>NUCLEOTIDE SEQUENCE [LARGE SCALE GENOMIC DNA]</scope>
    <source>
        <strain evidence="2">ATCC 25592 / DSM 43247 / BCRC 13721 / JCM 3198 / KCTC 3076 / NBRC 16047 / NCTC 10667</strain>
    </source>
</reference>
<dbReference type="KEGG" id="gbr:Gbro_3344"/>
<protein>
    <recommendedName>
        <fullName evidence="3">O-acyltransferase WSD1 C-terminal domain-containing protein</fullName>
    </recommendedName>
</protein>
<evidence type="ECO:0008006" key="3">
    <source>
        <dbReference type="Google" id="ProtNLM"/>
    </source>
</evidence>
<dbReference type="eggNOG" id="COG1020">
    <property type="taxonomic scope" value="Bacteria"/>
</dbReference>
<dbReference type="Proteomes" id="UP000001219">
    <property type="component" value="Chromosome"/>
</dbReference>
<dbReference type="STRING" id="526226.Gbro_3344"/>
<reference evidence="1 2" key="2">
    <citation type="journal article" date="2010" name="Stand. Genomic Sci.">
        <title>Complete genome sequence of Gordonia bronchialis type strain (3410).</title>
        <authorList>
            <person name="Ivanova N."/>
            <person name="Sikorski J."/>
            <person name="Jando M."/>
            <person name="Lapidus A."/>
            <person name="Nolan M."/>
            <person name="Lucas S."/>
            <person name="Del Rio T.G."/>
            <person name="Tice H."/>
            <person name="Copeland A."/>
            <person name="Cheng J.F."/>
            <person name="Chen F."/>
            <person name="Bruce D."/>
            <person name="Goodwin L."/>
            <person name="Pitluck S."/>
            <person name="Mavromatis K."/>
            <person name="Ovchinnikova G."/>
            <person name="Pati A."/>
            <person name="Chen A."/>
            <person name="Palaniappan K."/>
            <person name="Land M."/>
            <person name="Hauser L."/>
            <person name="Chang Y.J."/>
            <person name="Jeffries C.D."/>
            <person name="Chain P."/>
            <person name="Saunders E."/>
            <person name="Han C."/>
            <person name="Detter J.C."/>
            <person name="Brettin T."/>
            <person name="Rohde M."/>
            <person name="Goker M."/>
            <person name="Bristow J."/>
            <person name="Eisen J.A."/>
            <person name="Markowitz V."/>
            <person name="Hugenholtz P."/>
            <person name="Klenk H.P."/>
            <person name="Kyrpides N.C."/>
        </authorList>
    </citation>
    <scope>NUCLEOTIDE SEQUENCE [LARGE SCALE GENOMIC DNA]</scope>
    <source>
        <strain evidence="2">ATCC 25592 / DSM 43247 / BCRC 13721 / JCM 3198 / KCTC 3076 / NBRC 16047 / NCTC 10667</strain>
    </source>
</reference>
<organism evidence="1 2">
    <name type="scientific">Gordonia bronchialis (strain ATCC 25592 / DSM 43247 / BCRC 13721 / JCM 3198 / KCTC 3076 / NBRC 16047 / NCTC 10667)</name>
    <name type="common">Rhodococcus bronchialis</name>
    <dbReference type="NCBI Taxonomy" id="526226"/>
    <lineage>
        <taxon>Bacteria</taxon>
        <taxon>Bacillati</taxon>
        <taxon>Actinomycetota</taxon>
        <taxon>Actinomycetes</taxon>
        <taxon>Mycobacteriales</taxon>
        <taxon>Gordoniaceae</taxon>
        <taxon>Gordonia</taxon>
    </lineage>
</organism>
<evidence type="ECO:0000313" key="2">
    <source>
        <dbReference type="Proteomes" id="UP000001219"/>
    </source>
</evidence>
<dbReference type="RefSeq" id="WP_012835063.1">
    <property type="nucleotide sequence ID" value="NC_013441.1"/>
</dbReference>
<dbReference type="AlphaFoldDB" id="D0LD55"/>